<evidence type="ECO:0000313" key="2">
    <source>
        <dbReference type="EMBL" id="THU89921.1"/>
    </source>
</evidence>
<keyword evidence="1" id="KW-1133">Transmembrane helix</keyword>
<evidence type="ECO:0008006" key="4">
    <source>
        <dbReference type="Google" id="ProtNLM"/>
    </source>
</evidence>
<sequence length="201" mass="22941">MESTPPPPPLRIFNVSAKELVTHFLFTWLTFHGMSTLHTVALGLLSMQTNKVLSDFLQGSGTYIQILKIRDAYTTEGIDLSPCVNLRVLRLGWICLLPKYPPGSVKFVTEVLRTVNSDHFEEVMIVIRLAHGTMDELDAFDWEGLALVLQKPCFKGLKRLRFSVSGCREIMMQVVRERLSALPQEMLEVVQWTVSENYGRW</sequence>
<keyword evidence="1" id="KW-0812">Transmembrane</keyword>
<name>A0A4S8LLI2_DENBC</name>
<dbReference type="AlphaFoldDB" id="A0A4S8LLI2"/>
<dbReference type="EMBL" id="ML179352">
    <property type="protein sequence ID" value="THU89921.1"/>
    <property type="molecule type" value="Genomic_DNA"/>
</dbReference>
<feature type="transmembrane region" description="Helical" evidence="1">
    <location>
        <begin position="20"/>
        <end position="45"/>
    </location>
</feature>
<dbReference type="OrthoDB" id="2788229at2759"/>
<evidence type="ECO:0000256" key="1">
    <source>
        <dbReference type="SAM" id="Phobius"/>
    </source>
</evidence>
<reference evidence="2 3" key="1">
    <citation type="journal article" date="2019" name="Nat. Ecol. Evol.">
        <title>Megaphylogeny resolves global patterns of mushroom evolution.</title>
        <authorList>
            <person name="Varga T."/>
            <person name="Krizsan K."/>
            <person name="Foldi C."/>
            <person name="Dima B."/>
            <person name="Sanchez-Garcia M."/>
            <person name="Sanchez-Ramirez S."/>
            <person name="Szollosi G.J."/>
            <person name="Szarkandi J.G."/>
            <person name="Papp V."/>
            <person name="Albert L."/>
            <person name="Andreopoulos W."/>
            <person name="Angelini C."/>
            <person name="Antonin V."/>
            <person name="Barry K.W."/>
            <person name="Bougher N.L."/>
            <person name="Buchanan P."/>
            <person name="Buyck B."/>
            <person name="Bense V."/>
            <person name="Catcheside P."/>
            <person name="Chovatia M."/>
            <person name="Cooper J."/>
            <person name="Damon W."/>
            <person name="Desjardin D."/>
            <person name="Finy P."/>
            <person name="Geml J."/>
            <person name="Haridas S."/>
            <person name="Hughes K."/>
            <person name="Justo A."/>
            <person name="Karasinski D."/>
            <person name="Kautmanova I."/>
            <person name="Kiss B."/>
            <person name="Kocsube S."/>
            <person name="Kotiranta H."/>
            <person name="LaButti K.M."/>
            <person name="Lechner B.E."/>
            <person name="Liimatainen K."/>
            <person name="Lipzen A."/>
            <person name="Lukacs Z."/>
            <person name="Mihaltcheva S."/>
            <person name="Morgado L.N."/>
            <person name="Niskanen T."/>
            <person name="Noordeloos M.E."/>
            <person name="Ohm R.A."/>
            <person name="Ortiz-Santana B."/>
            <person name="Ovrebo C."/>
            <person name="Racz N."/>
            <person name="Riley R."/>
            <person name="Savchenko A."/>
            <person name="Shiryaev A."/>
            <person name="Soop K."/>
            <person name="Spirin V."/>
            <person name="Szebenyi C."/>
            <person name="Tomsovsky M."/>
            <person name="Tulloss R.E."/>
            <person name="Uehling J."/>
            <person name="Grigoriev I.V."/>
            <person name="Vagvolgyi C."/>
            <person name="Papp T."/>
            <person name="Martin F.M."/>
            <person name="Miettinen O."/>
            <person name="Hibbett D.S."/>
            <person name="Nagy L.G."/>
        </authorList>
    </citation>
    <scope>NUCLEOTIDE SEQUENCE [LARGE SCALE GENOMIC DNA]</scope>
    <source>
        <strain evidence="2 3">CBS 962.96</strain>
    </source>
</reference>
<accession>A0A4S8LLI2</accession>
<organism evidence="2 3">
    <name type="scientific">Dendrothele bispora (strain CBS 962.96)</name>
    <dbReference type="NCBI Taxonomy" id="1314807"/>
    <lineage>
        <taxon>Eukaryota</taxon>
        <taxon>Fungi</taxon>
        <taxon>Dikarya</taxon>
        <taxon>Basidiomycota</taxon>
        <taxon>Agaricomycotina</taxon>
        <taxon>Agaricomycetes</taxon>
        <taxon>Agaricomycetidae</taxon>
        <taxon>Agaricales</taxon>
        <taxon>Agaricales incertae sedis</taxon>
        <taxon>Dendrothele</taxon>
    </lineage>
</organism>
<keyword evidence="1" id="KW-0472">Membrane</keyword>
<keyword evidence="3" id="KW-1185">Reference proteome</keyword>
<proteinExistence type="predicted"/>
<evidence type="ECO:0000313" key="3">
    <source>
        <dbReference type="Proteomes" id="UP000297245"/>
    </source>
</evidence>
<gene>
    <name evidence="2" type="ORF">K435DRAFT_277297</name>
</gene>
<dbReference type="Proteomes" id="UP000297245">
    <property type="component" value="Unassembled WGS sequence"/>
</dbReference>
<protein>
    <recommendedName>
        <fullName evidence="4">F-box domain-containing protein</fullName>
    </recommendedName>
</protein>